<comment type="caution">
    <text evidence="2">The sequence shown here is derived from an EMBL/GenBank/DDBJ whole genome shotgun (WGS) entry which is preliminary data.</text>
</comment>
<keyword evidence="3" id="KW-1185">Reference proteome</keyword>
<accession>A0ABW4FH71</accession>
<dbReference type="GO" id="GO:0016787">
    <property type="term" value="F:hydrolase activity"/>
    <property type="evidence" value="ECO:0007669"/>
    <property type="project" value="UniProtKB-KW"/>
</dbReference>
<dbReference type="SUPFAM" id="SSF53474">
    <property type="entry name" value="alpha/beta-Hydrolases"/>
    <property type="match status" value="1"/>
</dbReference>
<name>A0ABW4FH71_9PSEU</name>
<proteinExistence type="predicted"/>
<dbReference type="InterPro" id="IPR029058">
    <property type="entry name" value="AB_hydrolase_fold"/>
</dbReference>
<protein>
    <submittedName>
        <fullName evidence="2">Alpha/beta hydrolase</fullName>
    </submittedName>
</protein>
<gene>
    <name evidence="2" type="ORF">ACFSCY_11170</name>
</gene>
<dbReference type="Gene3D" id="3.40.50.1820">
    <property type="entry name" value="alpha/beta hydrolase"/>
    <property type="match status" value="1"/>
</dbReference>
<feature type="compositionally biased region" description="Gly residues" evidence="1">
    <location>
        <begin position="279"/>
        <end position="294"/>
    </location>
</feature>
<sequence>MKPRPQRVPITNRACHPPSAERSVAVVLPGSGSDEFLVRAAFAEPLRAVGVTLHAVEPQRGADVVSGYRADLDSALDRALDEGRQLLVGGVSLGAQVAAAWAAERLPVAGARLAGLLLALPAWTGPPGDAPAALAARATAALVRAGGVDAAVTAARAGSPPWLAAELARAWAGYGAGLADALDAAAREPAPDAPALRSLTVPAGIAALVDDPVHPLAVAEHWRRLLPRAERCTATLAAFGADPAVLGRAAVLAWLRAAHVERTRPEGGRFTGSAPATAPGGGGGRSGAQGPGRR</sequence>
<dbReference type="EMBL" id="JBHUCP010000007">
    <property type="protein sequence ID" value="MFD1530003.1"/>
    <property type="molecule type" value="Genomic_DNA"/>
</dbReference>
<dbReference type="Proteomes" id="UP001597145">
    <property type="component" value="Unassembled WGS sequence"/>
</dbReference>
<keyword evidence="2" id="KW-0378">Hydrolase</keyword>
<feature type="region of interest" description="Disordered" evidence="1">
    <location>
        <begin position="264"/>
        <end position="294"/>
    </location>
</feature>
<reference evidence="3" key="1">
    <citation type="journal article" date="2019" name="Int. J. Syst. Evol. Microbiol.">
        <title>The Global Catalogue of Microorganisms (GCM) 10K type strain sequencing project: providing services to taxonomists for standard genome sequencing and annotation.</title>
        <authorList>
            <consortium name="The Broad Institute Genomics Platform"/>
            <consortium name="The Broad Institute Genome Sequencing Center for Infectious Disease"/>
            <person name="Wu L."/>
            <person name="Ma J."/>
        </authorList>
    </citation>
    <scope>NUCLEOTIDE SEQUENCE [LARGE SCALE GENOMIC DNA]</scope>
    <source>
        <strain evidence="3">JCM 12165</strain>
    </source>
</reference>
<evidence type="ECO:0000313" key="2">
    <source>
        <dbReference type="EMBL" id="MFD1530003.1"/>
    </source>
</evidence>
<dbReference type="RefSeq" id="WP_343976480.1">
    <property type="nucleotide sequence ID" value="NZ_BAAAJG010000008.1"/>
</dbReference>
<organism evidence="2 3">
    <name type="scientific">Pseudonocardia aurantiaca</name>
    <dbReference type="NCBI Taxonomy" id="75290"/>
    <lineage>
        <taxon>Bacteria</taxon>
        <taxon>Bacillati</taxon>
        <taxon>Actinomycetota</taxon>
        <taxon>Actinomycetes</taxon>
        <taxon>Pseudonocardiales</taxon>
        <taxon>Pseudonocardiaceae</taxon>
        <taxon>Pseudonocardia</taxon>
    </lineage>
</organism>
<evidence type="ECO:0000256" key="1">
    <source>
        <dbReference type="SAM" id="MobiDB-lite"/>
    </source>
</evidence>
<evidence type="ECO:0000313" key="3">
    <source>
        <dbReference type="Proteomes" id="UP001597145"/>
    </source>
</evidence>